<evidence type="ECO:0000256" key="1">
    <source>
        <dbReference type="SAM" id="MobiDB-lite"/>
    </source>
</evidence>
<name>A0A2Z4FJ75_9DELT</name>
<gene>
    <name evidence="2" type="ORF">DN745_06415</name>
</gene>
<protein>
    <submittedName>
        <fullName evidence="2">Uncharacterized protein</fullName>
    </submittedName>
</protein>
<dbReference type="EMBL" id="CP030032">
    <property type="protein sequence ID" value="AWV88992.1"/>
    <property type="molecule type" value="Genomic_DNA"/>
</dbReference>
<proteinExistence type="predicted"/>
<reference evidence="2 3" key="1">
    <citation type="submission" date="2018-06" db="EMBL/GenBank/DDBJ databases">
        <title>Lujinxingia sediminis gen. nov. sp. nov., a new facultative anaerobic member of the class Deltaproteobacteria, and proposal of Lujinxingaceae fam. nov.</title>
        <authorList>
            <person name="Guo L.-Y."/>
            <person name="Li C.-M."/>
            <person name="Wang S."/>
            <person name="Du Z.-J."/>
        </authorList>
    </citation>
    <scope>NUCLEOTIDE SEQUENCE [LARGE SCALE GENOMIC DNA]</scope>
    <source>
        <strain evidence="2 3">FA350</strain>
    </source>
</reference>
<dbReference type="PROSITE" id="PS51257">
    <property type="entry name" value="PROKAR_LIPOPROTEIN"/>
    <property type="match status" value="1"/>
</dbReference>
<dbReference type="Proteomes" id="UP000249799">
    <property type="component" value="Chromosome"/>
</dbReference>
<sequence length="204" mass="22027">MSQRISQSFKSLVFAGLILGLGSVALGCKDKEAWQEPAPEEVFRSFLMDWFRGERDNAFEAIVESDRAALLAPLEELKKTHGEGVLPEDYQTLVVGRVNNPYDFKSIAPKEPLTGAPAVGQKLELTLNFHDGHTGSATMVWSGERWLVDLPLEAGAAPAPPVPEEQSDSKDEPPQVESPIDSAPDAGPSELPNNILPSAPSNTP</sequence>
<accession>A0A2Z4FJ75</accession>
<dbReference type="KEGG" id="bsed:DN745_06415"/>
<organism evidence="2 3">
    <name type="scientific">Bradymonas sediminis</name>
    <dbReference type="NCBI Taxonomy" id="1548548"/>
    <lineage>
        <taxon>Bacteria</taxon>
        <taxon>Deltaproteobacteria</taxon>
        <taxon>Bradymonadales</taxon>
        <taxon>Bradymonadaceae</taxon>
        <taxon>Bradymonas</taxon>
    </lineage>
</organism>
<dbReference type="RefSeq" id="WP_111333122.1">
    <property type="nucleotide sequence ID" value="NZ_CP030032.1"/>
</dbReference>
<dbReference type="AlphaFoldDB" id="A0A2Z4FJ75"/>
<evidence type="ECO:0000313" key="3">
    <source>
        <dbReference type="Proteomes" id="UP000249799"/>
    </source>
</evidence>
<keyword evidence="3" id="KW-1185">Reference proteome</keyword>
<feature type="region of interest" description="Disordered" evidence="1">
    <location>
        <begin position="154"/>
        <end position="204"/>
    </location>
</feature>
<feature type="compositionally biased region" description="Polar residues" evidence="1">
    <location>
        <begin position="191"/>
        <end position="204"/>
    </location>
</feature>
<evidence type="ECO:0000313" key="2">
    <source>
        <dbReference type="EMBL" id="AWV88992.1"/>
    </source>
</evidence>